<dbReference type="GO" id="GO:0005576">
    <property type="term" value="C:extracellular region"/>
    <property type="evidence" value="ECO:0007669"/>
    <property type="project" value="InterPro"/>
</dbReference>
<dbReference type="SUPFAM" id="SSF57625">
    <property type="entry name" value="Invertebrate chitin-binding proteins"/>
    <property type="match status" value="1"/>
</dbReference>
<reference evidence="3" key="1">
    <citation type="journal article" date="2013" name="Genetics">
        <title>The draft genome and transcriptome of Panagrellus redivivus are shaped by the harsh demands of a free-living lifestyle.</title>
        <authorList>
            <person name="Srinivasan J."/>
            <person name="Dillman A.R."/>
            <person name="Macchietto M.G."/>
            <person name="Heikkinen L."/>
            <person name="Lakso M."/>
            <person name="Fracchia K.M."/>
            <person name="Antoshechkin I."/>
            <person name="Mortazavi A."/>
            <person name="Wong G."/>
            <person name="Sternberg P.W."/>
        </authorList>
    </citation>
    <scope>NUCLEOTIDE SEQUENCE [LARGE SCALE GENOMIC DNA]</scope>
    <source>
        <strain evidence="3">MT8872</strain>
    </source>
</reference>
<dbReference type="AlphaFoldDB" id="A0A7E4VLC1"/>
<feature type="domain" description="Chitin-binding type-2" evidence="2">
    <location>
        <begin position="117"/>
        <end position="164"/>
    </location>
</feature>
<evidence type="ECO:0000256" key="1">
    <source>
        <dbReference type="SAM" id="SignalP"/>
    </source>
</evidence>
<keyword evidence="3" id="KW-1185">Reference proteome</keyword>
<sequence length="182" mass="20759">MTTFNYVCTTLAAVFFLISAKPEQKSCPTEAAKVTNCVDGATFGCACHDTLYECRNRNLVEASKCPVDHFVETKYGVCVHTDHVANTTCAIPKKKKWSPKETKPEDDSKIMETVVHPFTCDGRDMGRYAFRPCGTIYFECERFKRMVMGRCPEGQLYNHYTDRCSKDCWVSLKRFGYPKLVN</sequence>
<organism evidence="3 4">
    <name type="scientific">Panagrellus redivivus</name>
    <name type="common">Microworm</name>
    <dbReference type="NCBI Taxonomy" id="6233"/>
    <lineage>
        <taxon>Eukaryota</taxon>
        <taxon>Metazoa</taxon>
        <taxon>Ecdysozoa</taxon>
        <taxon>Nematoda</taxon>
        <taxon>Chromadorea</taxon>
        <taxon>Rhabditida</taxon>
        <taxon>Tylenchina</taxon>
        <taxon>Panagrolaimomorpha</taxon>
        <taxon>Panagrolaimoidea</taxon>
        <taxon>Panagrolaimidae</taxon>
        <taxon>Panagrellus</taxon>
    </lineage>
</organism>
<dbReference type="Proteomes" id="UP000492821">
    <property type="component" value="Unassembled WGS sequence"/>
</dbReference>
<evidence type="ECO:0000313" key="4">
    <source>
        <dbReference type="WBParaSite" id="Pan_g22347.t1"/>
    </source>
</evidence>
<feature type="signal peptide" evidence="1">
    <location>
        <begin position="1"/>
        <end position="20"/>
    </location>
</feature>
<feature type="chain" id="PRO_5028890234" evidence="1">
    <location>
        <begin position="21"/>
        <end position="182"/>
    </location>
</feature>
<accession>A0A7E4VLC1</accession>
<evidence type="ECO:0000259" key="2">
    <source>
        <dbReference type="PROSITE" id="PS50940"/>
    </source>
</evidence>
<dbReference type="InterPro" id="IPR036508">
    <property type="entry name" value="Chitin-bd_dom_sf"/>
</dbReference>
<reference evidence="4" key="2">
    <citation type="submission" date="2020-10" db="UniProtKB">
        <authorList>
            <consortium name="WormBaseParasite"/>
        </authorList>
    </citation>
    <scope>IDENTIFICATION</scope>
</reference>
<keyword evidence="1" id="KW-0732">Signal</keyword>
<name>A0A7E4VLC1_PANRE</name>
<proteinExistence type="predicted"/>
<dbReference type="GO" id="GO:0008061">
    <property type="term" value="F:chitin binding"/>
    <property type="evidence" value="ECO:0007669"/>
    <property type="project" value="InterPro"/>
</dbReference>
<dbReference type="PROSITE" id="PS50940">
    <property type="entry name" value="CHIT_BIND_II"/>
    <property type="match status" value="1"/>
</dbReference>
<dbReference type="InterPro" id="IPR002557">
    <property type="entry name" value="Chitin-bd_dom"/>
</dbReference>
<evidence type="ECO:0000313" key="3">
    <source>
        <dbReference type="Proteomes" id="UP000492821"/>
    </source>
</evidence>
<dbReference type="WBParaSite" id="Pan_g22347.t1">
    <property type="protein sequence ID" value="Pan_g22347.t1"/>
    <property type="gene ID" value="Pan_g22347"/>
</dbReference>
<protein>
    <submittedName>
        <fullName evidence="4">Chitin-binding type-2 domain-containing protein</fullName>
    </submittedName>
</protein>